<dbReference type="EMBL" id="OZ021743">
    <property type="protein sequence ID" value="CAK9329342.1"/>
    <property type="molecule type" value="Genomic_DNA"/>
</dbReference>
<evidence type="ECO:0000313" key="2">
    <source>
        <dbReference type="Proteomes" id="UP001642487"/>
    </source>
</evidence>
<dbReference type="Proteomes" id="UP001642487">
    <property type="component" value="Chromosome 9"/>
</dbReference>
<gene>
    <name evidence="1" type="ORF">CITCOLO1_LOCUS21788</name>
</gene>
<proteinExistence type="predicted"/>
<name>A0ABP0Z980_9ROSI</name>
<reference evidence="1 2" key="1">
    <citation type="submission" date="2024-03" db="EMBL/GenBank/DDBJ databases">
        <authorList>
            <person name="Gkanogiannis A."/>
            <person name="Becerra Lopez-Lavalle L."/>
        </authorList>
    </citation>
    <scope>NUCLEOTIDE SEQUENCE [LARGE SCALE GENOMIC DNA]</scope>
</reference>
<sequence>MFAVNYSLVPNCLPSSSSSSRMLSRWESAANLCEWFKGPIVSNCSIHLRLPSTGKQHYVPLRGPLTRISTLVVHSTIDNFFIANFVVPRQICCGPFNLCCVLFLVVVDIFLGRS</sequence>
<evidence type="ECO:0000313" key="1">
    <source>
        <dbReference type="EMBL" id="CAK9329342.1"/>
    </source>
</evidence>
<accession>A0ABP0Z980</accession>
<keyword evidence="2" id="KW-1185">Reference proteome</keyword>
<organism evidence="1 2">
    <name type="scientific">Citrullus colocynthis</name>
    <name type="common">colocynth</name>
    <dbReference type="NCBI Taxonomy" id="252529"/>
    <lineage>
        <taxon>Eukaryota</taxon>
        <taxon>Viridiplantae</taxon>
        <taxon>Streptophyta</taxon>
        <taxon>Embryophyta</taxon>
        <taxon>Tracheophyta</taxon>
        <taxon>Spermatophyta</taxon>
        <taxon>Magnoliopsida</taxon>
        <taxon>eudicotyledons</taxon>
        <taxon>Gunneridae</taxon>
        <taxon>Pentapetalae</taxon>
        <taxon>rosids</taxon>
        <taxon>fabids</taxon>
        <taxon>Cucurbitales</taxon>
        <taxon>Cucurbitaceae</taxon>
        <taxon>Benincaseae</taxon>
        <taxon>Citrullus</taxon>
    </lineage>
</organism>
<protein>
    <submittedName>
        <fullName evidence="1">Uncharacterized protein</fullName>
    </submittedName>
</protein>